<dbReference type="CDD" id="cd02209">
    <property type="entry name" value="cupin_XRE_C"/>
    <property type="match status" value="1"/>
</dbReference>
<dbReference type="Pfam" id="PF07883">
    <property type="entry name" value="Cupin_2"/>
    <property type="match status" value="1"/>
</dbReference>
<dbReference type="SMART" id="SM00530">
    <property type="entry name" value="HTH_XRE"/>
    <property type="match status" value="1"/>
</dbReference>
<gene>
    <name evidence="3" type="ORF">P8A18_00640</name>
</gene>
<proteinExistence type="predicted"/>
<dbReference type="InterPro" id="IPR013096">
    <property type="entry name" value="Cupin_2"/>
</dbReference>
<evidence type="ECO:0000256" key="1">
    <source>
        <dbReference type="ARBA" id="ARBA00023125"/>
    </source>
</evidence>
<dbReference type="Gene3D" id="2.60.120.10">
    <property type="entry name" value="Jelly Rolls"/>
    <property type="match status" value="1"/>
</dbReference>
<dbReference type="PANTHER" id="PTHR46797">
    <property type="entry name" value="HTH-TYPE TRANSCRIPTIONAL REGULATOR"/>
    <property type="match status" value="1"/>
</dbReference>
<dbReference type="CDD" id="cd00093">
    <property type="entry name" value="HTH_XRE"/>
    <property type="match status" value="1"/>
</dbReference>
<organism evidence="3 4">
    <name type="scientific">Streptomyces castrisilvae</name>
    <dbReference type="NCBI Taxonomy" id="3033811"/>
    <lineage>
        <taxon>Bacteria</taxon>
        <taxon>Bacillati</taxon>
        <taxon>Actinomycetota</taxon>
        <taxon>Actinomycetes</taxon>
        <taxon>Kitasatosporales</taxon>
        <taxon>Streptomycetaceae</taxon>
        <taxon>Streptomyces</taxon>
    </lineage>
</organism>
<dbReference type="Pfam" id="PF01381">
    <property type="entry name" value="HTH_3"/>
    <property type="match status" value="1"/>
</dbReference>
<dbReference type="InterPro" id="IPR001387">
    <property type="entry name" value="Cro/C1-type_HTH"/>
</dbReference>
<dbReference type="InterPro" id="IPR014710">
    <property type="entry name" value="RmlC-like_jellyroll"/>
</dbReference>
<reference evidence="3 4" key="1">
    <citation type="submission" date="2023-03" db="EMBL/GenBank/DDBJ databases">
        <title>Isolation and description of six Streptomyces strains from soil environments, able to metabolize different microbial glucans.</title>
        <authorList>
            <person name="Widen T."/>
            <person name="Larsbrink J."/>
        </authorList>
    </citation>
    <scope>NUCLEOTIDE SEQUENCE [LARGE SCALE GENOMIC DNA]</scope>
    <source>
        <strain evidence="3 4">Mut1</strain>
    </source>
</reference>
<sequence>MISQQLRMLRTQRGLSLRALAAETGVSATLLSQIERDVTEPSLATLRRLAGFFGESVSALFDDQHSPPVWVSRPGNRSTITGPRGRLRYERLTPSNGQMEVLRGVLAPGETTADEMWAHPSLECTVVVAGTLTVDLGSDSHVVAAGEAITFDARQPHRYRNASDTAVEFHVSVTPPNP</sequence>
<evidence type="ECO:0000313" key="4">
    <source>
        <dbReference type="Proteomes" id="UP001239522"/>
    </source>
</evidence>
<dbReference type="Gene3D" id="1.10.260.40">
    <property type="entry name" value="lambda repressor-like DNA-binding domains"/>
    <property type="match status" value="1"/>
</dbReference>
<dbReference type="InterPro" id="IPR010982">
    <property type="entry name" value="Lambda_DNA-bd_dom_sf"/>
</dbReference>
<evidence type="ECO:0000313" key="3">
    <source>
        <dbReference type="EMBL" id="WLQ32032.1"/>
    </source>
</evidence>
<dbReference type="InterPro" id="IPR011051">
    <property type="entry name" value="RmlC_Cupin_sf"/>
</dbReference>
<dbReference type="Proteomes" id="UP001239522">
    <property type="component" value="Chromosome"/>
</dbReference>
<dbReference type="SUPFAM" id="SSF47413">
    <property type="entry name" value="lambda repressor-like DNA-binding domains"/>
    <property type="match status" value="1"/>
</dbReference>
<name>A0ABY9HBY9_9ACTN</name>
<dbReference type="SUPFAM" id="SSF51182">
    <property type="entry name" value="RmlC-like cupins"/>
    <property type="match status" value="1"/>
</dbReference>
<evidence type="ECO:0000259" key="2">
    <source>
        <dbReference type="PROSITE" id="PS50943"/>
    </source>
</evidence>
<dbReference type="PANTHER" id="PTHR46797:SF1">
    <property type="entry name" value="METHYLPHOSPHONATE SYNTHASE"/>
    <property type="match status" value="1"/>
</dbReference>
<feature type="domain" description="HTH cro/C1-type" evidence="2">
    <location>
        <begin position="6"/>
        <end position="60"/>
    </location>
</feature>
<keyword evidence="4" id="KW-1185">Reference proteome</keyword>
<keyword evidence="1" id="KW-0238">DNA-binding</keyword>
<accession>A0ABY9HBY9</accession>
<dbReference type="InterPro" id="IPR050807">
    <property type="entry name" value="TransReg_Diox_bact_type"/>
</dbReference>
<dbReference type="PROSITE" id="PS50943">
    <property type="entry name" value="HTH_CROC1"/>
    <property type="match status" value="1"/>
</dbReference>
<protein>
    <submittedName>
        <fullName evidence="3">XRE family transcriptional regulator</fullName>
    </submittedName>
</protein>
<dbReference type="RefSeq" id="WP_306050695.1">
    <property type="nucleotide sequence ID" value="NZ_CP120997.1"/>
</dbReference>
<dbReference type="EMBL" id="CP120997">
    <property type="protein sequence ID" value="WLQ32032.1"/>
    <property type="molecule type" value="Genomic_DNA"/>
</dbReference>